<feature type="region of interest" description="Disordered" evidence="1">
    <location>
        <begin position="20"/>
        <end position="87"/>
    </location>
</feature>
<organism evidence="2 3">
    <name type="scientific">Petrolisthes cinctipes</name>
    <name type="common">Flat porcelain crab</name>
    <dbReference type="NCBI Taxonomy" id="88211"/>
    <lineage>
        <taxon>Eukaryota</taxon>
        <taxon>Metazoa</taxon>
        <taxon>Ecdysozoa</taxon>
        <taxon>Arthropoda</taxon>
        <taxon>Crustacea</taxon>
        <taxon>Multicrustacea</taxon>
        <taxon>Malacostraca</taxon>
        <taxon>Eumalacostraca</taxon>
        <taxon>Eucarida</taxon>
        <taxon>Decapoda</taxon>
        <taxon>Pleocyemata</taxon>
        <taxon>Anomura</taxon>
        <taxon>Galatheoidea</taxon>
        <taxon>Porcellanidae</taxon>
        <taxon>Petrolisthes</taxon>
    </lineage>
</organism>
<name>A0AAE1EUF8_PETCI</name>
<proteinExistence type="predicted"/>
<evidence type="ECO:0000313" key="3">
    <source>
        <dbReference type="Proteomes" id="UP001286313"/>
    </source>
</evidence>
<protein>
    <submittedName>
        <fullName evidence="2">Uncharacterized protein</fullName>
    </submittedName>
</protein>
<accession>A0AAE1EUF8</accession>
<keyword evidence="3" id="KW-1185">Reference proteome</keyword>
<sequence length="87" mass="9316">MDEAEIFKISVKDKVLHVPHVPCSGGLSRQREGGCGRRTEDPQAASSFSGELDSVRVGSHRSAPPVPALLPSLASHPLRNPNPGTHW</sequence>
<reference evidence="2" key="1">
    <citation type="submission" date="2023-10" db="EMBL/GenBank/DDBJ databases">
        <title>Genome assemblies of two species of porcelain crab, Petrolisthes cinctipes and Petrolisthes manimaculis (Anomura: Porcellanidae).</title>
        <authorList>
            <person name="Angst P."/>
        </authorList>
    </citation>
    <scope>NUCLEOTIDE SEQUENCE</scope>
    <source>
        <strain evidence="2">PB745_01</strain>
        <tissue evidence="2">Gill</tissue>
    </source>
</reference>
<evidence type="ECO:0000313" key="2">
    <source>
        <dbReference type="EMBL" id="KAK3861619.1"/>
    </source>
</evidence>
<evidence type="ECO:0000256" key="1">
    <source>
        <dbReference type="SAM" id="MobiDB-lite"/>
    </source>
</evidence>
<gene>
    <name evidence="2" type="ORF">Pcinc_032437</name>
</gene>
<comment type="caution">
    <text evidence="2">The sequence shown here is derived from an EMBL/GenBank/DDBJ whole genome shotgun (WGS) entry which is preliminary data.</text>
</comment>
<feature type="compositionally biased region" description="Low complexity" evidence="1">
    <location>
        <begin position="69"/>
        <end position="78"/>
    </location>
</feature>
<dbReference type="AlphaFoldDB" id="A0AAE1EUF8"/>
<feature type="compositionally biased region" description="Basic and acidic residues" evidence="1">
    <location>
        <begin position="29"/>
        <end position="41"/>
    </location>
</feature>
<dbReference type="EMBL" id="JAWQEG010004457">
    <property type="protein sequence ID" value="KAK3861619.1"/>
    <property type="molecule type" value="Genomic_DNA"/>
</dbReference>
<dbReference type="Proteomes" id="UP001286313">
    <property type="component" value="Unassembled WGS sequence"/>
</dbReference>